<dbReference type="Proteomes" id="UP001163046">
    <property type="component" value="Unassembled WGS sequence"/>
</dbReference>
<evidence type="ECO:0000313" key="1">
    <source>
        <dbReference type="EMBL" id="KAJ7375709.1"/>
    </source>
</evidence>
<comment type="caution">
    <text evidence="1">The sequence shown here is derived from an EMBL/GenBank/DDBJ whole genome shotgun (WGS) entry which is preliminary data.</text>
</comment>
<dbReference type="Gene3D" id="1.10.287.70">
    <property type="match status" value="1"/>
</dbReference>
<dbReference type="GO" id="GO:0005765">
    <property type="term" value="C:lysosomal membrane"/>
    <property type="evidence" value="ECO:0007669"/>
    <property type="project" value="InterPro"/>
</dbReference>
<accession>A0A9W9Z790</accession>
<dbReference type="GO" id="GO:0022832">
    <property type="term" value="F:voltage-gated channel activity"/>
    <property type="evidence" value="ECO:0007669"/>
    <property type="project" value="InterPro"/>
</dbReference>
<dbReference type="GO" id="GO:0015280">
    <property type="term" value="F:ligand-gated sodium channel activity"/>
    <property type="evidence" value="ECO:0007669"/>
    <property type="project" value="TreeGrafter"/>
</dbReference>
<sequence>MCGMLFFPQASRHNSTLASNQCNTHKTDSDSGAACEGYRYFTRLEVSLRSLLVLLTTANNPDVMMPAYMKNRFYAIFFITFTVNW</sequence>
<proteinExistence type="predicted"/>
<keyword evidence="2" id="KW-1185">Reference proteome</keyword>
<dbReference type="InterPro" id="IPR028798">
    <property type="entry name" value="TPC2"/>
</dbReference>
<dbReference type="GO" id="GO:0097682">
    <property type="term" value="F:intracellularly phosphatidylinositol-3,5-bisphosphate-gated monatomic cation channel activity"/>
    <property type="evidence" value="ECO:0007669"/>
    <property type="project" value="TreeGrafter"/>
</dbReference>
<dbReference type="PANTHER" id="PTHR46768">
    <property type="entry name" value="TWO PORE CALCIUM CHANNEL PROTEIN 2"/>
    <property type="match status" value="1"/>
</dbReference>
<dbReference type="EMBL" id="MU826541">
    <property type="protein sequence ID" value="KAJ7375709.1"/>
    <property type="molecule type" value="Genomic_DNA"/>
</dbReference>
<dbReference type="OrthoDB" id="6019524at2759"/>
<reference evidence="1" key="1">
    <citation type="submission" date="2023-01" db="EMBL/GenBank/DDBJ databases">
        <title>Genome assembly of the deep-sea coral Lophelia pertusa.</title>
        <authorList>
            <person name="Herrera S."/>
            <person name="Cordes E."/>
        </authorList>
    </citation>
    <scope>NUCLEOTIDE SEQUENCE</scope>
    <source>
        <strain evidence="1">USNM1676648</strain>
        <tissue evidence="1">Polyp</tissue>
    </source>
</reference>
<gene>
    <name evidence="1" type="primary">TPCN2_5</name>
    <name evidence="1" type="ORF">OS493_039426</name>
</gene>
<dbReference type="GO" id="GO:0019722">
    <property type="term" value="P:calcium-mediated signaling"/>
    <property type="evidence" value="ECO:0007669"/>
    <property type="project" value="TreeGrafter"/>
</dbReference>
<organism evidence="1 2">
    <name type="scientific">Desmophyllum pertusum</name>
    <dbReference type="NCBI Taxonomy" id="174260"/>
    <lineage>
        <taxon>Eukaryota</taxon>
        <taxon>Metazoa</taxon>
        <taxon>Cnidaria</taxon>
        <taxon>Anthozoa</taxon>
        <taxon>Hexacorallia</taxon>
        <taxon>Scleractinia</taxon>
        <taxon>Caryophylliina</taxon>
        <taxon>Caryophylliidae</taxon>
        <taxon>Desmophyllum</taxon>
    </lineage>
</organism>
<name>A0A9W9Z790_9CNID</name>
<protein>
    <submittedName>
        <fullName evidence="1">Two pore calcium channel protein 2</fullName>
    </submittedName>
</protein>
<dbReference type="AlphaFoldDB" id="A0A9W9Z790"/>
<dbReference type="PANTHER" id="PTHR46768:SF1">
    <property type="entry name" value="TWO PORE CHANNEL PROTEIN 2"/>
    <property type="match status" value="1"/>
</dbReference>
<dbReference type="GO" id="GO:0075509">
    <property type="term" value="P:endocytosis involved in viral entry into host cell"/>
    <property type="evidence" value="ECO:0007669"/>
    <property type="project" value="TreeGrafter"/>
</dbReference>
<evidence type="ECO:0000313" key="2">
    <source>
        <dbReference type="Proteomes" id="UP001163046"/>
    </source>
</evidence>